<dbReference type="Proteomes" id="UP001183202">
    <property type="component" value="Unassembled WGS sequence"/>
</dbReference>
<dbReference type="RefSeq" id="WP_311555256.1">
    <property type="nucleotide sequence ID" value="NZ_JAVREJ010000003.1"/>
</dbReference>
<dbReference type="InterPro" id="IPR009057">
    <property type="entry name" value="Homeodomain-like_sf"/>
</dbReference>
<name>A0ABU2N5V2_9PSEU</name>
<dbReference type="InterPro" id="IPR001647">
    <property type="entry name" value="HTH_TetR"/>
</dbReference>
<feature type="domain" description="HTH tetR-type" evidence="3">
    <location>
        <begin position="7"/>
        <end position="67"/>
    </location>
</feature>
<dbReference type="PANTHER" id="PTHR30055:SF200">
    <property type="entry name" value="HTH-TYPE TRANSCRIPTIONAL REPRESSOR BDCR"/>
    <property type="match status" value="1"/>
</dbReference>
<feature type="DNA-binding region" description="H-T-H motif" evidence="2">
    <location>
        <begin position="30"/>
        <end position="49"/>
    </location>
</feature>
<dbReference type="PROSITE" id="PS50977">
    <property type="entry name" value="HTH_TETR_2"/>
    <property type="match status" value="1"/>
</dbReference>
<evidence type="ECO:0000259" key="3">
    <source>
        <dbReference type="PROSITE" id="PS50977"/>
    </source>
</evidence>
<evidence type="ECO:0000313" key="5">
    <source>
        <dbReference type="Proteomes" id="UP001183202"/>
    </source>
</evidence>
<comment type="caution">
    <text evidence="4">The sequence shown here is derived from an EMBL/GenBank/DDBJ whole genome shotgun (WGS) entry which is preliminary data.</text>
</comment>
<dbReference type="PANTHER" id="PTHR30055">
    <property type="entry name" value="HTH-TYPE TRANSCRIPTIONAL REGULATOR RUTR"/>
    <property type="match status" value="1"/>
</dbReference>
<protein>
    <submittedName>
        <fullName evidence="4">TetR/AcrR family transcriptional regulator</fullName>
    </submittedName>
</protein>
<dbReference type="Gene3D" id="1.10.357.10">
    <property type="entry name" value="Tetracycline Repressor, domain 2"/>
    <property type="match status" value="1"/>
</dbReference>
<dbReference type="Pfam" id="PF00440">
    <property type="entry name" value="TetR_N"/>
    <property type="match status" value="1"/>
</dbReference>
<reference evidence="5" key="1">
    <citation type="submission" date="2023-07" db="EMBL/GenBank/DDBJ databases">
        <title>30 novel species of actinomycetes from the DSMZ collection.</title>
        <authorList>
            <person name="Nouioui I."/>
        </authorList>
    </citation>
    <scope>NUCLEOTIDE SEQUENCE [LARGE SCALE GENOMIC DNA]</scope>
    <source>
        <strain evidence="5">DSM 45834</strain>
    </source>
</reference>
<dbReference type="InterPro" id="IPR050109">
    <property type="entry name" value="HTH-type_TetR-like_transc_reg"/>
</dbReference>
<keyword evidence="5" id="KW-1185">Reference proteome</keyword>
<evidence type="ECO:0000313" key="4">
    <source>
        <dbReference type="EMBL" id="MDT0349264.1"/>
    </source>
</evidence>
<dbReference type="EMBL" id="JAVREJ010000003">
    <property type="protein sequence ID" value="MDT0349264.1"/>
    <property type="molecule type" value="Genomic_DNA"/>
</dbReference>
<evidence type="ECO:0000256" key="2">
    <source>
        <dbReference type="PROSITE-ProRule" id="PRU00335"/>
    </source>
</evidence>
<sequence>MPRRPTTGARERILDAAGSLFYARGVRAVGMNEVVEAAGCGKNLLYAQFPSKVALVAAYLERFRARREATADAVLRGHDGDPAAQLVALTAEVARRAAAPGFRGCAMRNYLVEFPDADDAASRVARSYLRDSRAAVAALVDHLGVTDAVGVAERIWLVVEGLYASATRPTEGANARTAVALVKEIIACAPRRNPT</sequence>
<organism evidence="4 5">
    <name type="scientific">Pseudonocardia charpentierae</name>
    <dbReference type="NCBI Taxonomy" id="3075545"/>
    <lineage>
        <taxon>Bacteria</taxon>
        <taxon>Bacillati</taxon>
        <taxon>Actinomycetota</taxon>
        <taxon>Actinomycetes</taxon>
        <taxon>Pseudonocardiales</taxon>
        <taxon>Pseudonocardiaceae</taxon>
        <taxon>Pseudonocardia</taxon>
    </lineage>
</organism>
<dbReference type="PRINTS" id="PR00455">
    <property type="entry name" value="HTHTETR"/>
</dbReference>
<accession>A0ABU2N5V2</accession>
<dbReference type="SUPFAM" id="SSF48498">
    <property type="entry name" value="Tetracyclin repressor-like, C-terminal domain"/>
    <property type="match status" value="1"/>
</dbReference>
<proteinExistence type="predicted"/>
<gene>
    <name evidence="4" type="ORF">RM445_06965</name>
</gene>
<dbReference type="SUPFAM" id="SSF46689">
    <property type="entry name" value="Homeodomain-like"/>
    <property type="match status" value="1"/>
</dbReference>
<evidence type="ECO:0000256" key="1">
    <source>
        <dbReference type="ARBA" id="ARBA00023125"/>
    </source>
</evidence>
<dbReference type="InterPro" id="IPR036271">
    <property type="entry name" value="Tet_transcr_reg_TetR-rel_C_sf"/>
</dbReference>
<keyword evidence="1 2" id="KW-0238">DNA-binding</keyword>